<protein>
    <submittedName>
        <fullName evidence="2">Uncharacterized protein</fullName>
    </submittedName>
</protein>
<keyword evidence="3" id="KW-1185">Reference proteome</keyword>
<accession>A0ABT2NKP1</accession>
<reference evidence="3" key="1">
    <citation type="submission" date="2023-07" db="EMBL/GenBank/DDBJ databases">
        <title>Defluviimonas sediminis sp. nov., isolated from mangrove sediment.</title>
        <authorList>
            <person name="Liu L."/>
            <person name="Li J."/>
            <person name="Huang Y."/>
            <person name="Pan J."/>
            <person name="Li M."/>
        </authorList>
    </citation>
    <scope>NUCLEOTIDE SEQUENCE [LARGE SCALE GENOMIC DNA]</scope>
    <source>
        <strain evidence="3">FT324</strain>
    </source>
</reference>
<gene>
    <name evidence="2" type="ORF">N5I32_03195</name>
</gene>
<dbReference type="EMBL" id="JAOCQF010000001">
    <property type="protein sequence ID" value="MCT8328514.1"/>
    <property type="molecule type" value="Genomic_DNA"/>
</dbReference>
<evidence type="ECO:0000313" key="2">
    <source>
        <dbReference type="EMBL" id="MCT8328514.1"/>
    </source>
</evidence>
<evidence type="ECO:0000313" key="3">
    <source>
        <dbReference type="Proteomes" id="UP001205601"/>
    </source>
</evidence>
<name>A0ABT2NKP1_9RHOB</name>
<proteinExistence type="predicted"/>
<evidence type="ECO:0000256" key="1">
    <source>
        <dbReference type="SAM" id="SignalP"/>
    </source>
</evidence>
<sequence>MTKAFLLSLALLVPVATPALAADFTITVDGDFSSSDLTWAGQGKSYEFFWTPALIDGRIAICGAGRFVTPHGRSQSQKILRSARVRHNGKVILSDVTFFTIVGGADDLESAKATCRLTDATPDRTTNEFFLEWNGVGRF</sequence>
<dbReference type="RefSeq" id="WP_261493943.1">
    <property type="nucleotide sequence ID" value="NZ_JAOCQF010000001.1"/>
</dbReference>
<comment type="caution">
    <text evidence="2">The sequence shown here is derived from an EMBL/GenBank/DDBJ whole genome shotgun (WGS) entry which is preliminary data.</text>
</comment>
<organism evidence="2 3">
    <name type="scientific">Albidovulum sediminis</name>
    <dbReference type="NCBI Taxonomy" id="3066345"/>
    <lineage>
        <taxon>Bacteria</taxon>
        <taxon>Pseudomonadati</taxon>
        <taxon>Pseudomonadota</taxon>
        <taxon>Alphaproteobacteria</taxon>
        <taxon>Rhodobacterales</taxon>
        <taxon>Paracoccaceae</taxon>
        <taxon>Albidovulum</taxon>
    </lineage>
</organism>
<feature type="signal peptide" evidence="1">
    <location>
        <begin position="1"/>
        <end position="21"/>
    </location>
</feature>
<dbReference type="Proteomes" id="UP001205601">
    <property type="component" value="Unassembled WGS sequence"/>
</dbReference>
<feature type="chain" id="PRO_5045367233" evidence="1">
    <location>
        <begin position="22"/>
        <end position="139"/>
    </location>
</feature>
<keyword evidence="1" id="KW-0732">Signal</keyword>